<keyword evidence="16 29" id="KW-0067">ATP-binding</keyword>
<evidence type="ECO:0000313" key="37">
    <source>
        <dbReference type="EMBL" id="KYO33099.1"/>
    </source>
</evidence>
<dbReference type="FunFam" id="3.30.40.10:FF:000007">
    <property type="entry name" value="Bromodomain containing 1, isoform CRA_b"/>
    <property type="match status" value="1"/>
</dbReference>
<dbReference type="SUPFAM" id="SSF47370">
    <property type="entry name" value="Bromodomain"/>
    <property type="match status" value="1"/>
</dbReference>
<keyword evidence="7" id="KW-0723">Serine/threonine-protein kinase</keyword>
<feature type="compositionally biased region" description="Basic residues" evidence="31">
    <location>
        <begin position="462"/>
        <end position="472"/>
    </location>
</feature>
<evidence type="ECO:0000256" key="30">
    <source>
        <dbReference type="SAM" id="Coils"/>
    </source>
</evidence>
<dbReference type="PROSITE" id="PS50812">
    <property type="entry name" value="PWWP"/>
    <property type="match status" value="1"/>
</dbReference>
<keyword evidence="15" id="KW-0862">Zinc</keyword>
<evidence type="ECO:0000259" key="32">
    <source>
        <dbReference type="PROSITE" id="PS50011"/>
    </source>
</evidence>
<dbReference type="FunFam" id="1.10.510.10:FF:000170">
    <property type="entry name" value="Mitogen-activated protein kinase"/>
    <property type="match status" value="1"/>
</dbReference>
<evidence type="ECO:0000256" key="24">
    <source>
        <dbReference type="ARBA" id="ARBA00023306"/>
    </source>
</evidence>
<dbReference type="Gene3D" id="3.30.40.10">
    <property type="entry name" value="Zinc/RING finger domain, C3HC4 (zinc finger)"/>
    <property type="match status" value="2"/>
</dbReference>
<keyword evidence="14 37" id="KW-0418">Kinase</keyword>
<keyword evidence="22" id="KW-0804">Transcription</keyword>
<dbReference type="EC" id="2.7.11.24" evidence="5"/>
<keyword evidence="11" id="KW-0677">Repeat</keyword>
<evidence type="ECO:0000259" key="35">
    <source>
        <dbReference type="PROSITE" id="PS50812"/>
    </source>
</evidence>
<dbReference type="Gene3D" id="1.20.920.10">
    <property type="entry name" value="Bromodomain-like"/>
    <property type="match status" value="1"/>
</dbReference>
<feature type="coiled-coil region" evidence="30">
    <location>
        <begin position="917"/>
        <end position="944"/>
    </location>
</feature>
<dbReference type="GO" id="GO:0006325">
    <property type="term" value="P:chromatin organization"/>
    <property type="evidence" value="ECO:0007669"/>
    <property type="project" value="UniProtKB-KW"/>
</dbReference>
<evidence type="ECO:0000256" key="22">
    <source>
        <dbReference type="ARBA" id="ARBA00023163"/>
    </source>
</evidence>
<dbReference type="SUPFAM" id="SSF63748">
    <property type="entry name" value="Tudor/PWWP/MBT"/>
    <property type="match status" value="1"/>
</dbReference>
<dbReference type="CDD" id="cd05512">
    <property type="entry name" value="Bromo_brd1_like"/>
    <property type="match status" value="1"/>
</dbReference>
<evidence type="ECO:0000256" key="4">
    <source>
        <dbReference type="ARBA" id="ARBA00011423"/>
    </source>
</evidence>
<dbReference type="CDD" id="cd20158">
    <property type="entry name" value="PWWP_BRPF3"/>
    <property type="match status" value="1"/>
</dbReference>
<dbReference type="Gene3D" id="3.30.200.20">
    <property type="entry name" value="Phosphorylase Kinase, domain 1"/>
    <property type="match status" value="1"/>
</dbReference>
<dbReference type="PANTHER" id="PTHR13793:SF19">
    <property type="entry name" value="BROMODOMAIN AND PHD FINGER-CONTAINING PROTEIN 3"/>
    <property type="match status" value="1"/>
</dbReference>
<evidence type="ECO:0000256" key="15">
    <source>
        <dbReference type="ARBA" id="ARBA00022833"/>
    </source>
</evidence>
<evidence type="ECO:0000256" key="20">
    <source>
        <dbReference type="ARBA" id="ARBA00023016"/>
    </source>
</evidence>
<dbReference type="InterPro" id="IPR011011">
    <property type="entry name" value="Znf_FYVE_PHD"/>
</dbReference>
<keyword evidence="23" id="KW-0539">Nucleus</keyword>
<dbReference type="Pfam" id="PF00855">
    <property type="entry name" value="PWWP"/>
    <property type="match status" value="1"/>
</dbReference>
<feature type="region of interest" description="Disordered" evidence="31">
    <location>
        <begin position="1286"/>
        <end position="1358"/>
    </location>
</feature>
<evidence type="ECO:0000256" key="6">
    <source>
        <dbReference type="ARBA" id="ARBA00016114"/>
    </source>
</evidence>
<feature type="binding site" evidence="29">
    <location>
        <position position="55"/>
    </location>
    <ligand>
        <name>ATP</name>
        <dbReference type="ChEBI" id="CHEBI:30616"/>
    </ligand>
</feature>
<dbReference type="GO" id="GO:0004707">
    <property type="term" value="F:MAP kinase activity"/>
    <property type="evidence" value="ECO:0007669"/>
    <property type="project" value="UniProtKB-EC"/>
</dbReference>
<dbReference type="SUPFAM" id="SSF57903">
    <property type="entry name" value="FYVE/PHD zinc finger"/>
    <property type="match status" value="1"/>
</dbReference>
<dbReference type="InterPro" id="IPR017441">
    <property type="entry name" value="Protein_kinase_ATP_BS"/>
</dbReference>
<dbReference type="InterPro" id="IPR018359">
    <property type="entry name" value="Bromodomain_CS"/>
</dbReference>
<feature type="domain" description="PHD-type" evidence="34">
    <location>
        <begin position="585"/>
        <end position="635"/>
    </location>
</feature>
<dbReference type="Pfam" id="PF10513">
    <property type="entry name" value="EPL1"/>
    <property type="match status" value="1"/>
</dbReference>
<evidence type="ECO:0000256" key="3">
    <source>
        <dbReference type="ARBA" id="ARBA00008832"/>
    </source>
</evidence>
<keyword evidence="18" id="KW-0007">Acetylation</keyword>
<dbReference type="GO" id="GO:0005524">
    <property type="term" value="F:ATP binding"/>
    <property type="evidence" value="ECO:0007669"/>
    <property type="project" value="UniProtKB-UniRule"/>
</dbReference>
<dbReference type="PRINTS" id="PR01773">
    <property type="entry name" value="P38MAPKINASE"/>
</dbReference>
<dbReference type="FunFam" id="1.20.920.10:FF:000007">
    <property type="entry name" value="Bromodomain-containing protein 1"/>
    <property type="match status" value="1"/>
</dbReference>
<keyword evidence="21 27" id="KW-0103">Bromodomain</keyword>
<dbReference type="InterPro" id="IPR000313">
    <property type="entry name" value="PWWP_dom"/>
</dbReference>
<feature type="region of interest" description="Disordered" evidence="31">
    <location>
        <begin position="379"/>
        <end position="398"/>
    </location>
</feature>
<accession>A0A151N932</accession>
<evidence type="ECO:0000256" key="9">
    <source>
        <dbReference type="ARBA" id="ARBA00022679"/>
    </source>
</evidence>
<comment type="catalytic activity">
    <reaction evidence="25">
        <text>L-threonyl-[protein] + ATP = O-phospho-L-threonyl-[protein] + ADP + H(+)</text>
        <dbReference type="Rhea" id="RHEA:46608"/>
        <dbReference type="Rhea" id="RHEA-COMP:11060"/>
        <dbReference type="Rhea" id="RHEA-COMP:11605"/>
        <dbReference type="ChEBI" id="CHEBI:15378"/>
        <dbReference type="ChEBI" id="CHEBI:30013"/>
        <dbReference type="ChEBI" id="CHEBI:30616"/>
        <dbReference type="ChEBI" id="CHEBI:61977"/>
        <dbReference type="ChEBI" id="CHEBI:456216"/>
        <dbReference type="EC" id="2.7.11.24"/>
    </reaction>
</comment>
<evidence type="ECO:0000313" key="38">
    <source>
        <dbReference type="Proteomes" id="UP000050525"/>
    </source>
</evidence>
<dbReference type="InterPro" id="IPR034732">
    <property type="entry name" value="EPHD"/>
</dbReference>
<dbReference type="GO" id="GO:0006357">
    <property type="term" value="P:regulation of transcription by RNA polymerase II"/>
    <property type="evidence" value="ECO:0007669"/>
    <property type="project" value="TreeGrafter"/>
</dbReference>
<feature type="region of interest" description="Disordered" evidence="31">
    <location>
        <begin position="447"/>
        <end position="490"/>
    </location>
</feature>
<dbReference type="Proteomes" id="UP000050525">
    <property type="component" value="Unassembled WGS sequence"/>
</dbReference>
<feature type="compositionally biased region" description="Acidic residues" evidence="31">
    <location>
        <begin position="775"/>
        <end position="789"/>
    </location>
</feature>
<dbReference type="Gene3D" id="2.30.30.140">
    <property type="match status" value="1"/>
</dbReference>
<evidence type="ECO:0000256" key="2">
    <source>
        <dbReference type="ARBA" id="ARBA00004123"/>
    </source>
</evidence>
<dbReference type="SMART" id="SM00293">
    <property type="entry name" value="PWWP"/>
    <property type="match status" value="1"/>
</dbReference>
<dbReference type="PROSITE" id="PS50014">
    <property type="entry name" value="BROMODOMAIN_2"/>
    <property type="match status" value="1"/>
</dbReference>
<dbReference type="InterPro" id="IPR001487">
    <property type="entry name" value="Bromodomain"/>
</dbReference>
<comment type="caution">
    <text evidence="37">The sequence shown here is derived from an EMBL/GenBank/DDBJ whole genome shotgun (WGS) entry which is preliminary data.</text>
</comment>
<dbReference type="PROSITE" id="PS50011">
    <property type="entry name" value="PROTEIN_KINASE_DOM"/>
    <property type="match status" value="1"/>
</dbReference>
<dbReference type="GO" id="GO:0005634">
    <property type="term" value="C:nucleus"/>
    <property type="evidence" value="ECO:0007669"/>
    <property type="project" value="UniProtKB-SubCell"/>
</dbReference>
<feature type="domain" description="PWWP" evidence="35">
    <location>
        <begin position="1417"/>
        <end position="1500"/>
    </location>
</feature>
<keyword evidence="9" id="KW-0808">Transferase</keyword>
<dbReference type="PROSITE" id="PS01359">
    <property type="entry name" value="ZF_PHD_1"/>
    <property type="match status" value="1"/>
</dbReference>
<dbReference type="Gene3D" id="1.10.510.10">
    <property type="entry name" value="Transferase(Phosphotransferase) domain 1"/>
    <property type="match status" value="1"/>
</dbReference>
<dbReference type="SMART" id="SM00220">
    <property type="entry name" value="S_TKc"/>
    <property type="match status" value="1"/>
</dbReference>
<evidence type="ECO:0000256" key="25">
    <source>
        <dbReference type="ARBA" id="ARBA00047592"/>
    </source>
</evidence>
<dbReference type="InterPro" id="IPR013083">
    <property type="entry name" value="Znf_RING/FYVE/PHD"/>
</dbReference>
<evidence type="ECO:0000256" key="12">
    <source>
        <dbReference type="ARBA" id="ARBA00022741"/>
    </source>
</evidence>
<comment type="catalytic activity">
    <reaction evidence="26">
        <text>L-seryl-[protein] + ATP = O-phospho-L-seryl-[protein] + ADP + H(+)</text>
        <dbReference type="Rhea" id="RHEA:17989"/>
        <dbReference type="Rhea" id="RHEA-COMP:9863"/>
        <dbReference type="Rhea" id="RHEA-COMP:11604"/>
        <dbReference type="ChEBI" id="CHEBI:15378"/>
        <dbReference type="ChEBI" id="CHEBI:29999"/>
        <dbReference type="ChEBI" id="CHEBI:30616"/>
        <dbReference type="ChEBI" id="CHEBI:83421"/>
        <dbReference type="ChEBI" id="CHEBI:456216"/>
        <dbReference type="EC" id="2.7.11.24"/>
    </reaction>
</comment>
<evidence type="ECO:0000256" key="5">
    <source>
        <dbReference type="ARBA" id="ARBA00012411"/>
    </source>
</evidence>
<keyword evidence="19" id="KW-0805">Transcription regulation</keyword>
<dbReference type="SMART" id="SM00297">
    <property type="entry name" value="BROMO"/>
    <property type="match status" value="1"/>
</dbReference>
<evidence type="ECO:0000259" key="33">
    <source>
        <dbReference type="PROSITE" id="PS50014"/>
    </source>
</evidence>
<dbReference type="InterPro" id="IPR001965">
    <property type="entry name" value="Znf_PHD"/>
</dbReference>
<dbReference type="InterPro" id="IPR019786">
    <property type="entry name" value="Zinc_finger_PHD-type_CS"/>
</dbReference>
<proteinExistence type="inferred from homology"/>
<feature type="domain" description="PHD-type" evidence="36">
    <location>
        <begin position="639"/>
        <end position="760"/>
    </location>
</feature>
<dbReference type="InterPro" id="IPR019542">
    <property type="entry name" value="Enhancer_polycomb-like_N"/>
</dbReference>
<feature type="region of interest" description="Disordered" evidence="31">
    <location>
        <begin position="760"/>
        <end position="805"/>
    </location>
</feature>
<dbReference type="PRINTS" id="PR00503">
    <property type="entry name" value="BROMODOMAIN"/>
</dbReference>
<evidence type="ECO:0000256" key="23">
    <source>
        <dbReference type="ARBA" id="ARBA00023242"/>
    </source>
</evidence>
<dbReference type="EMBL" id="AKHW03003787">
    <property type="protein sequence ID" value="KYO33099.1"/>
    <property type="molecule type" value="Genomic_DNA"/>
</dbReference>
<dbReference type="InterPro" id="IPR036427">
    <property type="entry name" value="Bromodomain-like_sf"/>
</dbReference>
<feature type="compositionally biased region" description="Polar residues" evidence="31">
    <location>
        <begin position="1297"/>
        <end position="1306"/>
    </location>
</feature>
<dbReference type="Pfam" id="PF00439">
    <property type="entry name" value="Bromodomain"/>
    <property type="match status" value="1"/>
</dbReference>
<dbReference type="PROSITE" id="PS50016">
    <property type="entry name" value="ZF_PHD_2"/>
    <property type="match status" value="1"/>
</dbReference>
<keyword evidence="8" id="KW-0597">Phosphoprotein</keyword>
<evidence type="ECO:0000256" key="26">
    <source>
        <dbReference type="ARBA" id="ARBA00048312"/>
    </source>
</evidence>
<dbReference type="PROSITE" id="PS51805">
    <property type="entry name" value="EPHD"/>
    <property type="match status" value="1"/>
</dbReference>
<evidence type="ECO:0000256" key="13">
    <source>
        <dbReference type="ARBA" id="ARBA00022771"/>
    </source>
</evidence>
<keyword evidence="10" id="KW-0479">Metal-binding</keyword>
<evidence type="ECO:0000256" key="10">
    <source>
        <dbReference type="ARBA" id="ARBA00022723"/>
    </source>
</evidence>
<keyword evidence="12 29" id="KW-0547">Nucleotide-binding</keyword>
<dbReference type="CDD" id="cd07879">
    <property type="entry name" value="STKc_p38delta"/>
    <property type="match status" value="1"/>
</dbReference>
<keyword evidence="38" id="KW-1185">Reference proteome</keyword>
<comment type="subunit">
    <text evidence="4">Interacts with MAPK8IP2.</text>
</comment>
<dbReference type="Pfam" id="PF13832">
    <property type="entry name" value="zf-HC5HC2H_2"/>
    <property type="match status" value="1"/>
</dbReference>
<keyword evidence="24" id="KW-0131">Cell cycle</keyword>
<dbReference type="PROSITE" id="PS00107">
    <property type="entry name" value="PROTEIN_KINASE_ATP"/>
    <property type="match status" value="1"/>
</dbReference>
<evidence type="ECO:0000259" key="34">
    <source>
        <dbReference type="PROSITE" id="PS50016"/>
    </source>
</evidence>
<dbReference type="InterPro" id="IPR003527">
    <property type="entry name" value="MAP_kinase_CS"/>
</dbReference>
<protein>
    <recommendedName>
        <fullName evidence="6">Mitogen-activated protein kinase 13</fullName>
        <ecNumber evidence="5">2.7.11.24</ecNumber>
    </recommendedName>
</protein>
<dbReference type="CDD" id="cd15572">
    <property type="entry name" value="PHD_BRPF"/>
    <property type="match status" value="1"/>
</dbReference>
<dbReference type="InterPro" id="IPR000719">
    <property type="entry name" value="Prot_kinase_dom"/>
</dbReference>
<evidence type="ECO:0000256" key="18">
    <source>
        <dbReference type="ARBA" id="ARBA00022990"/>
    </source>
</evidence>
<evidence type="ECO:0000259" key="36">
    <source>
        <dbReference type="PROSITE" id="PS51805"/>
    </source>
</evidence>
<dbReference type="Pfam" id="PF13831">
    <property type="entry name" value="PHD_2"/>
    <property type="match status" value="1"/>
</dbReference>
<feature type="region of interest" description="Disordered" evidence="31">
    <location>
        <begin position="1134"/>
        <end position="1228"/>
    </location>
</feature>
<keyword evidence="20" id="KW-0346">Stress response</keyword>
<dbReference type="GO" id="GO:0008270">
    <property type="term" value="F:zinc ion binding"/>
    <property type="evidence" value="ECO:0007669"/>
    <property type="project" value="UniProtKB-KW"/>
</dbReference>
<dbReference type="PROSITE" id="PS01351">
    <property type="entry name" value="MAPK"/>
    <property type="match status" value="1"/>
</dbReference>
<dbReference type="SUPFAM" id="SSF56112">
    <property type="entry name" value="Protein kinase-like (PK-like)"/>
    <property type="match status" value="1"/>
</dbReference>
<sequence length="1546" mass="175943">MNMSKRKGFYRQEVNKTVWELPRRYMSIIPVGSGAYGSVCSAIDKKTGEKVAIKKLSRPFQSEIFAKRAYRELMLLKHMQHENVIGLLDVFTSATSFSGFQDFYLVMPYMRTDLQKIMGHEFSDEKIQYLVYQMLKGLKYIHSAGIIHRDLKPGNLAVNEDCELKILDFGLARHADSEMTGYVVTRWYRAPEVILNWMHYNQTVDIWSVGCIMAEMLTGKTLFKGKDYLDQLTQILKVTGHPGEEFVEKLEDKAAKSYIQSLPKIPKMDLFRLFPKVNPLAVDLLDKMLQLDVEKRLTATEALAHPYFDQFRDTEEETEAQQSYDDTLEREKLSIDEWKRHIYTEILSFSPIARKDSKRRSARGRGKIFWVAAMRKPRRRSRQNLEGRRSPSPYSLKCSPTRETLTYAQAQRIVEVDIDGRLHRISIYDPLKIITEDELTAQDITECNSNKENSEQPLFPSKSKKTPSKGKKKESCSKHAPGTSLHLPQPSFRVMDSFSQPDAPPLPAAYYRYIEKPPEDLDADVEYDMDEEDLAWLEMVNQKRTEDGYGSVSADTFELLVDRLEKESYLESRNNGAQQSLIDEDAFCCVCMDDECHNSNVILFCDICNLAVHQECYGVPYIPEGQWLCRCCLQSPSRPVDCVLCPNKGGAFKQTSDGHWAHVVCAIWIPEVCFANTVFLEPIEGINNIPPARWKLTCYICKQKGMGAAIQCHKVNCYTAFHVTCAQRAGLFMKIEPMRETSVNGTTFTVRKTAYCGAHSPPGTLKKGSPAATSEGEEDIMKEEREEEGSTGPPKGSLKKNKVKLKQKIKKEGGDLTDGRSSVPLVMVTQIPSYRLNKICSGLSLQRKNQFMQRLHNYWLLKRQSRNGVPLIRRLHSHLQSQRNAEQKEQDEKTSAVKEELKYWQKLRHDLERARLLIELIRKREKLKREQVKVQQAAMELQLTPFNVLLRTTLDLLQEKDPAQIFAEPVNLNEVPDYLEFISKPMDFSTMRRKLESHLYRTLDEFEEDFNLIVTNCMRYNAKDTIFHRAAVRLRDLGGAILRHARRQAENIGFDTEVGIHLPESPKTEDFYRFSWEDVDNILVPENRAHLSLEAQLKELLEKLDMVSTMRSSGARTRRIRLLRREINSIRQKLAQQQNKTMPNGESAPREEGLDRVLRGEQDDDGEKADDTKPPHPPTLEPTGPAPSLSELDSLQDPPMLKPISESKSLSRLQKRMKSDGELFDKKTLQRESQAFQRLLSDNGLNGLALQATDTPANPPFSGVGRRTSVLFKKAKNGVKLQKGLDCPLENGEDHSQTGQISSSGTEGERQARKRPRSRSCSESDVEKSPRQSGDTAGVTNGFGKHVESGSDSECSSGLGSSLTFEACSGLAPPKRSRGKPALSRVPFLDGVNGDSDYSSSGRNLLMSFESQADLEPLELVWAKCRGYPSYPALIIDPKMPREGLLHNGVPIPVPPLDVLKLGEQRQTEAGEKLFLVLFFDNKRTWQWLPRDKVLPLGVDDTVDKLKMMEGRKTSIRKSVQVAYDRAMIHMSRVRGDHPFVTSHYL</sequence>
<evidence type="ECO:0000256" key="21">
    <source>
        <dbReference type="ARBA" id="ARBA00023117"/>
    </source>
</evidence>
<evidence type="ECO:0000256" key="1">
    <source>
        <dbReference type="ARBA" id="ARBA00001946"/>
    </source>
</evidence>
<evidence type="ECO:0000256" key="7">
    <source>
        <dbReference type="ARBA" id="ARBA00022527"/>
    </source>
</evidence>
<evidence type="ECO:0000256" key="28">
    <source>
        <dbReference type="PROSITE-ProRule" id="PRU00146"/>
    </source>
</evidence>
<dbReference type="FunFam" id="3.30.200.20:FF:000769">
    <property type="entry name" value="Mitogen-activated protein kinase 14"/>
    <property type="match status" value="1"/>
</dbReference>
<dbReference type="SMART" id="SM00249">
    <property type="entry name" value="PHD"/>
    <property type="match status" value="2"/>
</dbReference>
<evidence type="ECO:0000256" key="17">
    <source>
        <dbReference type="ARBA" id="ARBA00022853"/>
    </source>
</evidence>
<comment type="similarity">
    <text evidence="3">Belongs to the protein kinase superfamily. CMGC Ser/Thr protein kinase family. MAP kinase subfamily.</text>
</comment>
<comment type="cofactor">
    <cofactor evidence="1">
        <name>Mg(2+)</name>
        <dbReference type="ChEBI" id="CHEBI:18420"/>
    </cofactor>
</comment>
<evidence type="ECO:0000256" key="19">
    <source>
        <dbReference type="ARBA" id="ARBA00023015"/>
    </source>
</evidence>
<name>A0A151N932_ALLMI</name>
<dbReference type="Pfam" id="PF00069">
    <property type="entry name" value="Pkinase"/>
    <property type="match status" value="1"/>
</dbReference>
<gene>
    <name evidence="37" type="primary">MAPK13</name>
    <name evidence="37" type="ORF">Y1Q_0014901</name>
</gene>
<dbReference type="FunFam" id="3.30.40.10:FF:000008">
    <property type="entry name" value="Bromodomain containing 1, isoform CRA_a"/>
    <property type="match status" value="1"/>
</dbReference>
<feature type="region of interest" description="Disordered" evidence="31">
    <location>
        <begin position="1370"/>
        <end position="1393"/>
    </location>
</feature>
<evidence type="ECO:0000256" key="27">
    <source>
        <dbReference type="PROSITE-ProRule" id="PRU00035"/>
    </source>
</evidence>
<feature type="compositionally biased region" description="Basic and acidic residues" evidence="31">
    <location>
        <begin position="1148"/>
        <end position="1161"/>
    </location>
</feature>
<feature type="compositionally biased region" description="Basic and acidic residues" evidence="31">
    <location>
        <begin position="1320"/>
        <end position="1330"/>
    </location>
</feature>
<dbReference type="PANTHER" id="PTHR13793">
    <property type="entry name" value="PHD FINGER PROTEINS"/>
    <property type="match status" value="1"/>
</dbReference>
<dbReference type="PROSITE" id="PS00633">
    <property type="entry name" value="BROMODOMAIN_1"/>
    <property type="match status" value="1"/>
</dbReference>
<dbReference type="FunFam" id="2.30.30.140:FF:000008">
    <property type="entry name" value="Bromodomain containing 1, isoform CRA_b"/>
    <property type="match status" value="1"/>
</dbReference>
<dbReference type="InterPro" id="IPR019787">
    <property type="entry name" value="Znf_PHD-finger"/>
</dbReference>
<reference evidence="37 38" key="1">
    <citation type="journal article" date="2012" name="Genome Biol.">
        <title>Sequencing three crocodilian genomes to illuminate the evolution of archosaurs and amniotes.</title>
        <authorList>
            <person name="St John J.A."/>
            <person name="Braun E.L."/>
            <person name="Isberg S.R."/>
            <person name="Miles L.G."/>
            <person name="Chong A.Y."/>
            <person name="Gongora J."/>
            <person name="Dalzell P."/>
            <person name="Moran C."/>
            <person name="Bed'hom B."/>
            <person name="Abzhanov A."/>
            <person name="Burgess S.C."/>
            <person name="Cooksey A.M."/>
            <person name="Castoe T.A."/>
            <person name="Crawford N.G."/>
            <person name="Densmore L.D."/>
            <person name="Drew J.C."/>
            <person name="Edwards S.V."/>
            <person name="Faircloth B.C."/>
            <person name="Fujita M.K."/>
            <person name="Greenwold M.J."/>
            <person name="Hoffmann F.G."/>
            <person name="Howard J.M."/>
            <person name="Iguchi T."/>
            <person name="Janes D.E."/>
            <person name="Khan S.Y."/>
            <person name="Kohno S."/>
            <person name="de Koning A.J."/>
            <person name="Lance S.L."/>
            <person name="McCarthy F.M."/>
            <person name="McCormack J.E."/>
            <person name="Merchant M.E."/>
            <person name="Peterson D.G."/>
            <person name="Pollock D.D."/>
            <person name="Pourmand N."/>
            <person name="Raney B.J."/>
            <person name="Roessler K.A."/>
            <person name="Sanford J.R."/>
            <person name="Sawyer R.H."/>
            <person name="Schmidt C.J."/>
            <person name="Triplett E.W."/>
            <person name="Tuberville T.D."/>
            <person name="Venegas-Anaya M."/>
            <person name="Howard J.T."/>
            <person name="Jarvis E.D."/>
            <person name="Guillette L.J.Jr."/>
            <person name="Glenn T.C."/>
            <person name="Green R.E."/>
            <person name="Ray D.A."/>
        </authorList>
    </citation>
    <scope>NUCLEOTIDE SEQUENCE [LARGE SCALE GENOMIC DNA]</scope>
    <source>
        <strain evidence="37">KSC_2009_1</strain>
    </source>
</reference>
<evidence type="ECO:0000256" key="11">
    <source>
        <dbReference type="ARBA" id="ARBA00022737"/>
    </source>
</evidence>
<keyword evidence="17" id="KW-0156">Chromatin regulator</keyword>
<keyword evidence="13 28" id="KW-0863">Zinc-finger</keyword>
<evidence type="ECO:0000256" key="29">
    <source>
        <dbReference type="PROSITE-ProRule" id="PRU10141"/>
    </source>
</evidence>
<feature type="compositionally biased region" description="Basic and acidic residues" evidence="31">
    <location>
        <begin position="1217"/>
        <end position="1228"/>
    </location>
</feature>
<dbReference type="STRING" id="8496.A0A151N932"/>
<evidence type="ECO:0000256" key="14">
    <source>
        <dbReference type="ARBA" id="ARBA00022777"/>
    </source>
</evidence>
<comment type="subcellular location">
    <subcellularLocation>
        <location evidence="2">Nucleus</location>
    </subcellularLocation>
</comment>
<feature type="domain" description="Protein kinase" evidence="32">
    <location>
        <begin position="25"/>
        <end position="308"/>
    </location>
</feature>
<evidence type="ECO:0000256" key="31">
    <source>
        <dbReference type="SAM" id="MobiDB-lite"/>
    </source>
</evidence>
<dbReference type="InterPro" id="IPR011009">
    <property type="entry name" value="Kinase-like_dom_sf"/>
</dbReference>
<feature type="compositionally biased region" description="Polar residues" evidence="31">
    <location>
        <begin position="1134"/>
        <end position="1144"/>
    </location>
</feature>
<dbReference type="GO" id="GO:0106310">
    <property type="term" value="F:protein serine kinase activity"/>
    <property type="evidence" value="ECO:0007669"/>
    <property type="project" value="RHEA"/>
</dbReference>
<organism evidence="37 38">
    <name type="scientific">Alligator mississippiensis</name>
    <name type="common">American alligator</name>
    <dbReference type="NCBI Taxonomy" id="8496"/>
    <lineage>
        <taxon>Eukaryota</taxon>
        <taxon>Metazoa</taxon>
        <taxon>Chordata</taxon>
        <taxon>Craniata</taxon>
        <taxon>Vertebrata</taxon>
        <taxon>Euteleostomi</taxon>
        <taxon>Archelosauria</taxon>
        <taxon>Archosauria</taxon>
        <taxon>Crocodylia</taxon>
        <taxon>Alligatoridae</taxon>
        <taxon>Alligatorinae</taxon>
        <taxon>Alligator</taxon>
    </lineage>
</organism>
<dbReference type="InterPro" id="IPR050701">
    <property type="entry name" value="Histone_Mod_Regulator"/>
</dbReference>
<evidence type="ECO:0000256" key="16">
    <source>
        <dbReference type="ARBA" id="ARBA00022840"/>
    </source>
</evidence>
<feature type="domain" description="Bromo" evidence="33">
    <location>
        <begin position="958"/>
        <end position="1028"/>
    </location>
</feature>
<keyword evidence="30" id="KW-0175">Coiled coil</keyword>
<dbReference type="InterPro" id="IPR038785">
    <property type="entry name" value="MAPK13"/>
</dbReference>
<evidence type="ECO:0000256" key="8">
    <source>
        <dbReference type="ARBA" id="ARBA00022553"/>
    </source>
</evidence>
<dbReference type="InterPro" id="IPR008352">
    <property type="entry name" value="MAPK_HOG-like"/>
</dbReference>